<accession>A0ABP7ZEA9</accession>
<dbReference type="InterPro" id="IPR027417">
    <property type="entry name" value="P-loop_NTPase"/>
</dbReference>
<sequence length="310" mass="31765">MIEVEGLTKRYGDVTAVADVSFTCAPGTVTGFLGPNGAGKSTTMRMICGLTPPTEGSATVKGVPYRRIANPGRHVGVLLDAGAQHAGRTGRETLRLTAQILGVDPARADRMLEVVGLPAKAARRRVGGYSLGMRQRLGIAQALMGDPSVLILDEPANGLDPEGIYWMRTLLRDFAGRGGTVLLSSHLLREVEAVADRFVVIAGGRIAAQGAKEELLSRHGGTRVRGEDPGALGAALTGAGLAFRTAGDGAFLVDADAGAVGRAAARAGVVLLELRQADGGGLEELFLSLTAAAAPSAPAGATGKAEEAVR</sequence>
<evidence type="ECO:0000259" key="5">
    <source>
        <dbReference type="PROSITE" id="PS50893"/>
    </source>
</evidence>
<evidence type="ECO:0000256" key="2">
    <source>
        <dbReference type="ARBA" id="ARBA00022448"/>
    </source>
</evidence>
<name>A0ABP7ZEA9_9ACTN</name>
<comment type="similarity">
    <text evidence="1">Belongs to the ABC transporter superfamily.</text>
</comment>
<dbReference type="EMBL" id="BAABDO010000099">
    <property type="protein sequence ID" value="GAA4152046.1"/>
    <property type="molecule type" value="Genomic_DNA"/>
</dbReference>
<dbReference type="Proteomes" id="UP001500266">
    <property type="component" value="Unassembled WGS sequence"/>
</dbReference>
<dbReference type="InterPro" id="IPR017871">
    <property type="entry name" value="ABC_transporter-like_CS"/>
</dbReference>
<dbReference type="InterPro" id="IPR003439">
    <property type="entry name" value="ABC_transporter-like_ATP-bd"/>
</dbReference>
<dbReference type="Gene3D" id="3.40.50.300">
    <property type="entry name" value="P-loop containing nucleotide triphosphate hydrolases"/>
    <property type="match status" value="1"/>
</dbReference>
<dbReference type="SMART" id="SM00382">
    <property type="entry name" value="AAA"/>
    <property type="match status" value="1"/>
</dbReference>
<evidence type="ECO:0000313" key="6">
    <source>
        <dbReference type="EMBL" id="GAA4152046.1"/>
    </source>
</evidence>
<protein>
    <submittedName>
        <fullName evidence="6">ATP-binding cassette domain-containing protein</fullName>
    </submittedName>
</protein>
<feature type="domain" description="ABC transporter" evidence="5">
    <location>
        <begin position="2"/>
        <end position="228"/>
    </location>
</feature>
<dbReference type="PANTHER" id="PTHR43335:SF4">
    <property type="entry name" value="ABC TRANSPORTER, ATP-BINDING PROTEIN"/>
    <property type="match status" value="1"/>
</dbReference>
<dbReference type="InterPro" id="IPR003593">
    <property type="entry name" value="AAA+_ATPase"/>
</dbReference>
<gene>
    <name evidence="6" type="ORF">GCM10022416_49920</name>
</gene>
<organism evidence="6 7">
    <name type="scientific">Actinomadura keratinilytica</name>
    <dbReference type="NCBI Taxonomy" id="547461"/>
    <lineage>
        <taxon>Bacteria</taxon>
        <taxon>Bacillati</taxon>
        <taxon>Actinomycetota</taxon>
        <taxon>Actinomycetes</taxon>
        <taxon>Streptosporangiales</taxon>
        <taxon>Thermomonosporaceae</taxon>
        <taxon>Actinomadura</taxon>
    </lineage>
</organism>
<evidence type="ECO:0000256" key="3">
    <source>
        <dbReference type="ARBA" id="ARBA00022741"/>
    </source>
</evidence>
<reference evidence="7" key="1">
    <citation type="journal article" date="2019" name="Int. J. Syst. Evol. Microbiol.">
        <title>The Global Catalogue of Microorganisms (GCM) 10K type strain sequencing project: providing services to taxonomists for standard genome sequencing and annotation.</title>
        <authorList>
            <consortium name="The Broad Institute Genomics Platform"/>
            <consortium name="The Broad Institute Genome Sequencing Center for Infectious Disease"/>
            <person name="Wu L."/>
            <person name="Ma J."/>
        </authorList>
    </citation>
    <scope>NUCLEOTIDE SEQUENCE [LARGE SCALE GENOMIC DNA]</scope>
    <source>
        <strain evidence="7">JCM 17316</strain>
    </source>
</reference>
<keyword evidence="4 6" id="KW-0067">ATP-binding</keyword>
<dbReference type="PROSITE" id="PS50893">
    <property type="entry name" value="ABC_TRANSPORTER_2"/>
    <property type="match status" value="1"/>
</dbReference>
<evidence type="ECO:0000256" key="4">
    <source>
        <dbReference type="ARBA" id="ARBA00022840"/>
    </source>
</evidence>
<dbReference type="GO" id="GO:0005524">
    <property type="term" value="F:ATP binding"/>
    <property type="evidence" value="ECO:0007669"/>
    <property type="project" value="UniProtKB-KW"/>
</dbReference>
<keyword evidence="3" id="KW-0547">Nucleotide-binding</keyword>
<dbReference type="Pfam" id="PF00005">
    <property type="entry name" value="ABC_tran"/>
    <property type="match status" value="1"/>
</dbReference>
<dbReference type="PROSITE" id="PS00211">
    <property type="entry name" value="ABC_TRANSPORTER_1"/>
    <property type="match status" value="1"/>
</dbReference>
<dbReference type="CDD" id="cd03268">
    <property type="entry name" value="ABC_BcrA_bacitracin_resist"/>
    <property type="match status" value="1"/>
</dbReference>
<keyword evidence="7" id="KW-1185">Reference proteome</keyword>
<dbReference type="RefSeq" id="WP_345024036.1">
    <property type="nucleotide sequence ID" value="NZ_BAABDO010000099.1"/>
</dbReference>
<proteinExistence type="inferred from homology"/>
<comment type="caution">
    <text evidence="6">The sequence shown here is derived from an EMBL/GenBank/DDBJ whole genome shotgun (WGS) entry which is preliminary data.</text>
</comment>
<dbReference type="SUPFAM" id="SSF52540">
    <property type="entry name" value="P-loop containing nucleoside triphosphate hydrolases"/>
    <property type="match status" value="1"/>
</dbReference>
<evidence type="ECO:0000313" key="7">
    <source>
        <dbReference type="Proteomes" id="UP001500266"/>
    </source>
</evidence>
<dbReference type="PANTHER" id="PTHR43335">
    <property type="entry name" value="ABC TRANSPORTER, ATP-BINDING PROTEIN"/>
    <property type="match status" value="1"/>
</dbReference>
<keyword evidence="2" id="KW-0813">Transport</keyword>
<evidence type="ECO:0000256" key="1">
    <source>
        <dbReference type="ARBA" id="ARBA00005417"/>
    </source>
</evidence>